<evidence type="ECO:0000313" key="3">
    <source>
        <dbReference type="Proteomes" id="UP001054902"/>
    </source>
</evidence>
<dbReference type="AlphaFoldDB" id="A0AAD3H402"/>
<dbReference type="Proteomes" id="UP001054902">
    <property type="component" value="Unassembled WGS sequence"/>
</dbReference>
<proteinExistence type="predicted"/>
<accession>A0AAD3H402</accession>
<keyword evidence="3" id="KW-1185">Reference proteome</keyword>
<feature type="region of interest" description="Disordered" evidence="1">
    <location>
        <begin position="559"/>
        <end position="593"/>
    </location>
</feature>
<protein>
    <submittedName>
        <fullName evidence="2">Uncharacterized protein</fullName>
    </submittedName>
</protein>
<comment type="caution">
    <text evidence="2">The sequence shown here is derived from an EMBL/GenBank/DDBJ whole genome shotgun (WGS) entry which is preliminary data.</text>
</comment>
<evidence type="ECO:0000256" key="1">
    <source>
        <dbReference type="SAM" id="MobiDB-lite"/>
    </source>
</evidence>
<dbReference type="EMBL" id="BLLK01000038">
    <property type="protein sequence ID" value="GFH49535.1"/>
    <property type="molecule type" value="Genomic_DNA"/>
</dbReference>
<feature type="region of interest" description="Disordered" evidence="1">
    <location>
        <begin position="398"/>
        <end position="427"/>
    </location>
</feature>
<reference evidence="2 3" key="1">
    <citation type="journal article" date="2021" name="Sci. Rep.">
        <title>The genome of the diatom Chaetoceros tenuissimus carries an ancient integrated fragment of an extant virus.</title>
        <authorList>
            <person name="Hongo Y."/>
            <person name="Kimura K."/>
            <person name="Takaki Y."/>
            <person name="Yoshida Y."/>
            <person name="Baba S."/>
            <person name="Kobayashi G."/>
            <person name="Nagasaki K."/>
            <person name="Hano T."/>
            <person name="Tomaru Y."/>
        </authorList>
    </citation>
    <scope>NUCLEOTIDE SEQUENCE [LARGE SCALE GENOMIC DNA]</scope>
    <source>
        <strain evidence="2 3">NIES-3715</strain>
    </source>
</reference>
<feature type="compositionally biased region" description="Basic and acidic residues" evidence="1">
    <location>
        <begin position="560"/>
        <end position="593"/>
    </location>
</feature>
<organism evidence="2 3">
    <name type="scientific">Chaetoceros tenuissimus</name>
    <dbReference type="NCBI Taxonomy" id="426638"/>
    <lineage>
        <taxon>Eukaryota</taxon>
        <taxon>Sar</taxon>
        <taxon>Stramenopiles</taxon>
        <taxon>Ochrophyta</taxon>
        <taxon>Bacillariophyta</taxon>
        <taxon>Coscinodiscophyceae</taxon>
        <taxon>Chaetocerotophycidae</taxon>
        <taxon>Chaetocerotales</taxon>
        <taxon>Chaetocerotaceae</taxon>
        <taxon>Chaetoceros</taxon>
    </lineage>
</organism>
<name>A0AAD3H402_9STRA</name>
<evidence type="ECO:0000313" key="2">
    <source>
        <dbReference type="EMBL" id="GFH49535.1"/>
    </source>
</evidence>
<feature type="compositionally biased region" description="Basic and acidic residues" evidence="1">
    <location>
        <begin position="399"/>
        <end position="427"/>
    </location>
</feature>
<gene>
    <name evidence="2" type="ORF">CTEN210_06011</name>
</gene>
<sequence length="622" mass="72456">MFFKRQSNDEDAKYFQCSYFNCNDMMEDINFQKEENIGVEGEELAMMLRKAMAVYPLQKSITAKTCTFESDGSLIEQCSGETAEVELSTKRDTSEQLRTQASVDRSEIEEFGVHGKDSKDHHTAEFSIVSDLTSIGSLRHNEMMRLVKHMELGKKSDTEGDWTTPEVSKIYTKLYNYSMEKLCDRLKENKSFLKLSSEQESKTPSGHLQTKRKIGEKLSYIDEHASIDHVNLNTQRNLNHDQGNKYRRQGVQKSMVYDSKPSRDLNNVRANAVHLRLYQKSVDMKRSRDVEVKKRSKPITVFNVTPSEAQIRLYEKSRVRQEVGKLRRQQVQQQGILSPRSRVEVKNIRANSAQLRLFQRSLEKKQIENAQLEKDSTPLKPTSAMPSEAQMRLYGQSKMRQEEGKHRRLQVEQQKKNDSPQSRPEMKKIQANAAQLRLYQKSIDMKKEREDVLHTDTKELLAPRNAAPSETQLRLYEQSKSRQEEGKLRRQQLQEYRRNVPESRRELKKIHANAAQLRLYQKSVESKKTQTQILDEDRENDISINVRKTTPSKTQIRLYEQSRSRQEEGRLRREEVKKQAETARSPEVRPELKNIHANATQLRLYQQAMSSPHCASPNDGIF</sequence>